<dbReference type="GO" id="GO:0005744">
    <property type="term" value="C:TIM23 mitochondrial import inner membrane translocase complex"/>
    <property type="evidence" value="ECO:0007669"/>
    <property type="project" value="UniProtKB-UniRule"/>
</dbReference>
<keyword evidence="6" id="KW-0999">Mitochondrion inner membrane</keyword>
<evidence type="ECO:0000256" key="10">
    <source>
        <dbReference type="ARBA" id="ARBA00023010"/>
    </source>
</evidence>
<sequence>MLPFARAGIRSLRLIRPQSSLLYAPSRSYAKVGKPKPAEFKHTAWNIATPKTGAAPEKISKPDDTVRTNKSDQTPTSEGIGSSFTTDSTSTSNVQARSPAAKSQDELDAEALEAMPKTSESKSQSEVGEQAEHETSQKIPLHDITKGIPSTLDAELREAARRQQAAEEGEETGPEESARPMGGRGGQGDRPVRDYTTSAERRRNRLMGWVLASLGLFVLVGPVYLGRNWESEEEAKKHPSAPNGWGLQLFYNRFRARTSSTLDYYNEPAFPKLLPDVDPQFERPYTLVLSLKDLLIHGEWTREHGWRIAKRPGLDYFLRYLQSYYELVIFTSEPSMIGLPVLQKLDPFGIVPWRLFREATRYKDGKHIKDLSFLNRPLDKIILIDTDASHAEAQPENAIILPKWTGDLNDQELIALIPFLEYTAAMGLSDTRKVLESFKGKHIPTEFAIREAQARKRWNEQTALDKRSRRGGLGAIGSALGIKADQGPQIPGQTTLSEGLAKGLMLHDIIREQGQKQYELFEKQIRDNQDAWMEEIKKDEERMREESMKQMKQGVTGWFGFSKPGNDAEEKK</sequence>
<name>A0A8H3EF97_9LECA</name>
<dbReference type="CDD" id="cd07521">
    <property type="entry name" value="HAD_FCP1-like"/>
    <property type="match status" value="1"/>
</dbReference>
<evidence type="ECO:0000256" key="3">
    <source>
        <dbReference type="ARBA" id="ARBA00020799"/>
    </source>
</evidence>
<gene>
    <name evidence="17" type="ORF">GOMPHAMPRED_000386</name>
</gene>
<feature type="compositionally biased region" description="Polar residues" evidence="15">
    <location>
        <begin position="71"/>
        <end position="80"/>
    </location>
</feature>
<evidence type="ECO:0000256" key="14">
    <source>
        <dbReference type="RuleBase" id="RU365079"/>
    </source>
</evidence>
<dbReference type="Pfam" id="PF03031">
    <property type="entry name" value="NIF"/>
    <property type="match status" value="1"/>
</dbReference>
<dbReference type="PROSITE" id="PS50969">
    <property type="entry name" value="FCP1"/>
    <property type="match status" value="1"/>
</dbReference>
<evidence type="ECO:0000256" key="5">
    <source>
        <dbReference type="ARBA" id="ARBA00022692"/>
    </source>
</evidence>
<evidence type="ECO:0000256" key="11">
    <source>
        <dbReference type="ARBA" id="ARBA00023128"/>
    </source>
</evidence>
<keyword evidence="4 14" id="KW-0813">Transport</keyword>
<feature type="compositionally biased region" description="Low complexity" evidence="15">
    <location>
        <begin position="82"/>
        <end position="92"/>
    </location>
</feature>
<feature type="compositionally biased region" description="Basic and acidic residues" evidence="15">
    <location>
        <begin position="130"/>
        <end position="145"/>
    </location>
</feature>
<evidence type="ECO:0000256" key="4">
    <source>
        <dbReference type="ARBA" id="ARBA00022448"/>
    </source>
</evidence>
<organism evidence="17 18">
    <name type="scientific">Gomphillus americanus</name>
    <dbReference type="NCBI Taxonomy" id="1940652"/>
    <lineage>
        <taxon>Eukaryota</taxon>
        <taxon>Fungi</taxon>
        <taxon>Dikarya</taxon>
        <taxon>Ascomycota</taxon>
        <taxon>Pezizomycotina</taxon>
        <taxon>Lecanoromycetes</taxon>
        <taxon>OSLEUM clade</taxon>
        <taxon>Ostropomycetidae</taxon>
        <taxon>Ostropales</taxon>
        <taxon>Graphidaceae</taxon>
        <taxon>Gomphilloideae</taxon>
        <taxon>Gomphillus</taxon>
    </lineage>
</organism>
<feature type="domain" description="FCP1 homology" evidence="16">
    <location>
        <begin position="280"/>
        <end position="423"/>
    </location>
</feature>
<feature type="region of interest" description="Disordered" evidence="15">
    <location>
        <begin position="158"/>
        <end position="198"/>
    </location>
</feature>
<evidence type="ECO:0000256" key="12">
    <source>
        <dbReference type="ARBA" id="ARBA00023136"/>
    </source>
</evidence>
<feature type="region of interest" description="Disordered" evidence="15">
    <location>
        <begin position="545"/>
        <end position="572"/>
    </location>
</feature>
<keyword evidence="7 14" id="KW-0653">Protein transport</keyword>
<dbReference type="SMART" id="SM00577">
    <property type="entry name" value="CPDc"/>
    <property type="match status" value="1"/>
</dbReference>
<dbReference type="GO" id="GO:0015031">
    <property type="term" value="P:protein transport"/>
    <property type="evidence" value="ECO:0007669"/>
    <property type="project" value="UniProtKB-KW"/>
</dbReference>
<comment type="subcellular location">
    <subcellularLocation>
        <location evidence="1 14">Mitochondrion inner membrane</location>
        <topology evidence="1 14">Single-pass membrane protein</topology>
    </subcellularLocation>
</comment>
<evidence type="ECO:0000313" key="18">
    <source>
        <dbReference type="Proteomes" id="UP000664169"/>
    </source>
</evidence>
<dbReference type="FunFam" id="3.40.50.1000:FF:000019">
    <property type="entry name" value="Mitochondrial import inner membrane translocase subunit TIM50"/>
    <property type="match status" value="1"/>
</dbReference>
<evidence type="ECO:0000256" key="7">
    <source>
        <dbReference type="ARBA" id="ARBA00022927"/>
    </source>
</evidence>
<evidence type="ECO:0000256" key="2">
    <source>
        <dbReference type="ARBA" id="ARBA00006344"/>
    </source>
</evidence>
<dbReference type="AlphaFoldDB" id="A0A8H3EF97"/>
<keyword evidence="12" id="KW-0472">Membrane</keyword>
<keyword evidence="5" id="KW-0812">Transmembrane</keyword>
<keyword evidence="11 14" id="KW-0496">Mitochondrion</keyword>
<comment type="similarity">
    <text evidence="2 14">Belongs to the TIM50 family.</text>
</comment>
<dbReference type="EMBL" id="CAJPDQ010000001">
    <property type="protein sequence ID" value="CAF9903568.1"/>
    <property type="molecule type" value="Genomic_DNA"/>
</dbReference>
<dbReference type="Gene3D" id="3.40.50.1000">
    <property type="entry name" value="HAD superfamily/HAD-like"/>
    <property type="match status" value="1"/>
</dbReference>
<evidence type="ECO:0000256" key="6">
    <source>
        <dbReference type="ARBA" id="ARBA00022792"/>
    </source>
</evidence>
<comment type="subunit">
    <text evidence="14">Component of the TIM23 complex.</text>
</comment>
<evidence type="ECO:0000259" key="16">
    <source>
        <dbReference type="PROSITE" id="PS50969"/>
    </source>
</evidence>
<reference evidence="17" key="1">
    <citation type="submission" date="2021-03" db="EMBL/GenBank/DDBJ databases">
        <authorList>
            <person name="Tagirdzhanova G."/>
        </authorList>
    </citation>
    <scope>NUCLEOTIDE SEQUENCE</scope>
</reference>
<evidence type="ECO:0000256" key="8">
    <source>
        <dbReference type="ARBA" id="ARBA00022946"/>
    </source>
</evidence>
<dbReference type="Proteomes" id="UP000664169">
    <property type="component" value="Unassembled WGS sequence"/>
</dbReference>
<dbReference type="InterPro" id="IPR023214">
    <property type="entry name" value="HAD_sf"/>
</dbReference>
<evidence type="ECO:0000313" key="17">
    <source>
        <dbReference type="EMBL" id="CAF9903568.1"/>
    </source>
</evidence>
<dbReference type="PANTHER" id="PTHR12210">
    <property type="entry name" value="DULLARD PROTEIN PHOSPHATASE"/>
    <property type="match status" value="1"/>
</dbReference>
<dbReference type="InterPro" id="IPR050365">
    <property type="entry name" value="TIM50"/>
</dbReference>
<dbReference type="InterPro" id="IPR004274">
    <property type="entry name" value="FCP1_dom"/>
</dbReference>
<keyword evidence="9" id="KW-1133">Transmembrane helix</keyword>
<keyword evidence="8 14" id="KW-0809">Transit peptide</keyword>
<keyword evidence="18" id="KW-1185">Reference proteome</keyword>
<accession>A0A8H3EF97</accession>
<protein>
    <recommendedName>
        <fullName evidence="3 14">Mitochondrial import inner membrane translocase subunit TIM50</fullName>
    </recommendedName>
</protein>
<feature type="region of interest" description="Disordered" evidence="15">
    <location>
        <begin position="44"/>
        <end position="145"/>
    </location>
</feature>
<keyword evidence="10 14" id="KW-0811">Translocation</keyword>
<evidence type="ECO:0000256" key="15">
    <source>
        <dbReference type="SAM" id="MobiDB-lite"/>
    </source>
</evidence>
<evidence type="ECO:0000256" key="1">
    <source>
        <dbReference type="ARBA" id="ARBA00004434"/>
    </source>
</evidence>
<comment type="function">
    <text evidence="13">Essential component of the TIM23 complex, a complex that mediates the translocation of transit peptide-containing proteins across the mitochondrial inner membrane. Required to direct preproteins in transit and direct them to the channel protein TIM23, and possibly facilitates transfer of the translocating proteins from the TOM complex to the TIM23 complex.</text>
</comment>
<dbReference type="SUPFAM" id="SSF56784">
    <property type="entry name" value="HAD-like"/>
    <property type="match status" value="1"/>
</dbReference>
<proteinExistence type="inferred from homology"/>
<evidence type="ECO:0000256" key="13">
    <source>
        <dbReference type="ARBA" id="ARBA00059797"/>
    </source>
</evidence>
<dbReference type="InterPro" id="IPR036412">
    <property type="entry name" value="HAD-like_sf"/>
</dbReference>
<feature type="compositionally biased region" description="Basic and acidic residues" evidence="15">
    <location>
        <begin position="58"/>
        <end position="70"/>
    </location>
</feature>
<comment type="caution">
    <text evidence="17">The sequence shown here is derived from an EMBL/GenBank/DDBJ whole genome shotgun (WGS) entry which is preliminary data.</text>
</comment>
<evidence type="ECO:0000256" key="9">
    <source>
        <dbReference type="ARBA" id="ARBA00022989"/>
    </source>
</evidence>
<dbReference type="OrthoDB" id="287041at2759"/>